<dbReference type="Proteomes" id="UP000260733">
    <property type="component" value="Unassembled WGS sequence"/>
</dbReference>
<sequence>MKLTFEEKKLLYTYGCADLELTRKRLYEVAGLTVDPDLNRLVFNFVRKLEDESLHLERWYDQMYYFVRAEMECYAGMQKLAQDIENNEDWGPEMFKEGEDDEHTDAV</sequence>
<organism evidence="1 2">
    <name type="scientific">Faecalibacterium prausnitzii</name>
    <dbReference type="NCBI Taxonomy" id="853"/>
    <lineage>
        <taxon>Bacteria</taxon>
        <taxon>Bacillati</taxon>
        <taxon>Bacillota</taxon>
        <taxon>Clostridia</taxon>
        <taxon>Eubacteriales</taxon>
        <taxon>Oscillospiraceae</taxon>
        <taxon>Faecalibacterium</taxon>
    </lineage>
</organism>
<dbReference type="EMBL" id="QVFB01000022">
    <property type="protein sequence ID" value="RGC16167.1"/>
    <property type="molecule type" value="Genomic_DNA"/>
</dbReference>
<name>A0A3E2VXV2_9FIRM</name>
<accession>A0A3E2VXV2</accession>
<dbReference type="RefSeq" id="WP_117554718.1">
    <property type="nucleotide sequence ID" value="NZ_QVFB01000022.1"/>
</dbReference>
<evidence type="ECO:0000313" key="2">
    <source>
        <dbReference type="Proteomes" id="UP000260733"/>
    </source>
</evidence>
<dbReference type="AlphaFoldDB" id="A0A3E2VXV2"/>
<comment type="caution">
    <text evidence="1">The sequence shown here is derived from an EMBL/GenBank/DDBJ whole genome shotgun (WGS) entry which is preliminary data.</text>
</comment>
<gene>
    <name evidence="1" type="ORF">DW855_12255</name>
</gene>
<reference evidence="1 2" key="1">
    <citation type="submission" date="2018-08" db="EMBL/GenBank/DDBJ databases">
        <title>A genome reference for cultivated species of the human gut microbiota.</title>
        <authorList>
            <person name="Zou Y."/>
            <person name="Xue W."/>
            <person name="Luo G."/>
        </authorList>
    </citation>
    <scope>NUCLEOTIDE SEQUENCE [LARGE SCALE GENOMIC DNA]</scope>
    <source>
        <strain evidence="1 2">AM37-13AC</strain>
    </source>
</reference>
<proteinExistence type="predicted"/>
<evidence type="ECO:0000313" key="1">
    <source>
        <dbReference type="EMBL" id="RGC16167.1"/>
    </source>
</evidence>
<protein>
    <submittedName>
        <fullName evidence="1">Uncharacterized protein</fullName>
    </submittedName>
</protein>